<dbReference type="Proteomes" id="UP000558113">
    <property type="component" value="Unassembled WGS sequence"/>
</dbReference>
<comment type="caution">
    <text evidence="1">The sequence shown here is derived from an EMBL/GenBank/DDBJ whole genome shotgun (WGS) entry which is preliminary data.</text>
</comment>
<reference evidence="1 2" key="1">
    <citation type="submission" date="2020-01" db="EMBL/GenBank/DDBJ databases">
        <title>Paenibacillus soybeanensis sp. nov. isolated from the nodules of soybean (Glycine max(L.) Merr).</title>
        <authorList>
            <person name="Wang H."/>
        </authorList>
    </citation>
    <scope>NUCLEOTIDE SEQUENCE [LARGE SCALE GENOMIC DNA]</scope>
    <source>
        <strain evidence="1 2">DSM 23054</strain>
    </source>
</reference>
<proteinExistence type="predicted"/>
<evidence type="ECO:0000313" key="1">
    <source>
        <dbReference type="EMBL" id="NBC68490.1"/>
    </source>
</evidence>
<dbReference type="OrthoDB" id="283370at2"/>
<organism evidence="1 2">
    <name type="scientific">Paenibacillus sacheonensis</name>
    <dbReference type="NCBI Taxonomy" id="742054"/>
    <lineage>
        <taxon>Bacteria</taxon>
        <taxon>Bacillati</taxon>
        <taxon>Bacillota</taxon>
        <taxon>Bacilli</taxon>
        <taxon>Bacillales</taxon>
        <taxon>Paenibacillaceae</taxon>
        <taxon>Paenibacillus</taxon>
    </lineage>
</organism>
<dbReference type="AlphaFoldDB" id="A0A7X5BZS5"/>
<keyword evidence="2" id="KW-1185">Reference proteome</keyword>
<evidence type="ECO:0000313" key="2">
    <source>
        <dbReference type="Proteomes" id="UP000558113"/>
    </source>
</evidence>
<name>A0A7X5BZS5_9BACL</name>
<dbReference type="EMBL" id="JAAAMU010000003">
    <property type="protein sequence ID" value="NBC68490.1"/>
    <property type="molecule type" value="Genomic_DNA"/>
</dbReference>
<sequence length="768" mass="82308">MAKKKSKKRQHSARRAARMIGAAAAVMPLAISVPIIASAYTEQGPQSIANIDGLLANAYSAALIAGNSFTIDLDEVFQNADELEYTVIVQNAPVADVYVAEDGETGKSLRIGLNKTGMTKVDLQVRNPESDTIVHERFTLNVRPNSDLNSSGTATVGDVVRYYNAHPERFTTAEDARRLLQAAVTSSAPPVNHAPQANPETQHVNLLLDEEDESTMYASIELSDYFSDEDGDSLAYEMIDGPGPASSGSFAYGKIVEGSTLELHARGSSGEGAEEFVVEATDESGEKATKTFRLTAAWAPEPENHAPVAHTIGDENTFSIRYGQSADIDLSQMFEDIDGDELVYDFDIDSEYVGVTPNGSKLELHTTGSPSVTKLTVMASDDGEENWVPQTITIIPEGWADLLTDKTYSNAQATTTIDLSVYFDGTATYSASAEGSVQPSVAGTKLKLELTPDSNSSVNVDASDGHGLTIHDTFDVHVVPGIVVQDIGQQYLQDNGDGGFNAEIDLSSVFSGATSYRVTDHDVDLFGSLSSHMEWSNNALLSLQTLGSVYGTSVTVEGKDSEGETASCRIYLRRNTAPYVWSPNESPDGVFVKKGAEPVKVWLSDGEEDAIRKLKAVSNEETISAKPDIEEGAIIISGTEPGSGNVVVDVTDGLPGGAAHFTLPVYVYEEKVDFDGWNDWSASLDVSAYLDELDTSENSELTVTVNGSSLIDADGASMDGAFVYFNAKADPQYPEAPMLGRELVTLSISDGHKTKLITVYINHLDISA</sequence>
<gene>
    <name evidence="1" type="ORF">GT003_05790</name>
</gene>
<dbReference type="RefSeq" id="WP_161695395.1">
    <property type="nucleotide sequence ID" value="NZ_JAAAMU010000003.1"/>
</dbReference>
<accession>A0A7X5BZS5</accession>
<protein>
    <submittedName>
        <fullName evidence="1">Uncharacterized protein</fullName>
    </submittedName>
</protein>